<dbReference type="InterPro" id="IPR052998">
    <property type="entry name" value="Hetero-Diels-Alderase-like"/>
</dbReference>
<dbReference type="InterPro" id="IPR011042">
    <property type="entry name" value="6-blade_b-propeller_TolB-like"/>
</dbReference>
<evidence type="ECO:0000313" key="2">
    <source>
        <dbReference type="Proteomes" id="UP000271227"/>
    </source>
</evidence>
<gene>
    <name evidence="1" type="ORF">BXY39_3516</name>
</gene>
<dbReference type="Gene3D" id="2.120.10.30">
    <property type="entry name" value="TolB, C-terminal domain"/>
    <property type="match status" value="1"/>
</dbReference>
<proteinExistence type="predicted"/>
<sequence length="440" mass="46899">MALAPFSSATAEPRIDLDAIDHRDGALERVEAERLARWAPDTFLESLVVLSNGDLLIPDAIGHDILRATPSGDVSVFFSGDISPMGLAISIDNTVIATGRDGQDQWNIFVFAPTGELRTSIPVADAEGLNGATFLTPTVVLANDATIGRIFRIDLETNSVTTWHEHALYQRDPEQSELIPGINGIKISKGAAYISNTSQMTILRTPLEGPDFAAGEPEILHRDLIIDDFSIAADGTIYGTTHIYNTVVRIEPDGGLTRIATTEDGVEGSTATAFGRSANDAAHLYVVGDGGFYLDPENANEAFLVRLDVNDPGLSIAASFDHIPYPGKIETPPAALVTCSTAPGKNAARKRAAPQYTRFLELNAPRIMMAGQVTTEVGAPPSARQYVFRGMSVGEAETLMRASPYFVAGVYARCEGTVFTPMAGDLLGGVAWGDSVSQSD</sequence>
<dbReference type="PANTHER" id="PTHR42060">
    <property type="entry name" value="NHL REPEAT-CONTAINING PROTEIN-RELATED"/>
    <property type="match status" value="1"/>
</dbReference>
<organism evidence="1 2">
    <name type="scientific">Eilatimonas milleporae</name>
    <dbReference type="NCBI Taxonomy" id="911205"/>
    <lineage>
        <taxon>Bacteria</taxon>
        <taxon>Pseudomonadati</taxon>
        <taxon>Pseudomonadota</taxon>
        <taxon>Alphaproteobacteria</taxon>
        <taxon>Kordiimonadales</taxon>
        <taxon>Kordiimonadaceae</taxon>
        <taxon>Eilatimonas</taxon>
    </lineage>
</organism>
<dbReference type="EMBL" id="REFR01000015">
    <property type="protein sequence ID" value="RMB02006.1"/>
    <property type="molecule type" value="Genomic_DNA"/>
</dbReference>
<evidence type="ECO:0000313" key="1">
    <source>
        <dbReference type="EMBL" id="RMB02006.1"/>
    </source>
</evidence>
<dbReference type="InParanoid" id="A0A3M0C5A8"/>
<accession>A0A3M0C5A8</accession>
<name>A0A3M0C5A8_9PROT</name>
<protein>
    <submittedName>
        <fullName evidence="1">Uncharacterized protein</fullName>
    </submittedName>
</protein>
<keyword evidence="2" id="KW-1185">Reference proteome</keyword>
<dbReference type="OrthoDB" id="241638at2"/>
<dbReference type="PANTHER" id="PTHR42060:SF1">
    <property type="entry name" value="NHL REPEAT-CONTAINING PROTEIN"/>
    <property type="match status" value="1"/>
</dbReference>
<dbReference type="AlphaFoldDB" id="A0A3M0C5A8"/>
<dbReference type="SUPFAM" id="SSF63829">
    <property type="entry name" value="Calcium-dependent phosphotriesterase"/>
    <property type="match status" value="1"/>
</dbReference>
<dbReference type="RefSeq" id="WP_121940142.1">
    <property type="nucleotide sequence ID" value="NZ_REFR01000015.1"/>
</dbReference>
<comment type="caution">
    <text evidence="1">The sequence shown here is derived from an EMBL/GenBank/DDBJ whole genome shotgun (WGS) entry which is preliminary data.</text>
</comment>
<reference evidence="1 2" key="1">
    <citation type="submission" date="2018-10" db="EMBL/GenBank/DDBJ databases">
        <title>Genomic Encyclopedia of Archaeal and Bacterial Type Strains, Phase II (KMG-II): from individual species to whole genera.</title>
        <authorList>
            <person name="Goeker M."/>
        </authorList>
    </citation>
    <scope>NUCLEOTIDE SEQUENCE [LARGE SCALE GENOMIC DNA]</scope>
    <source>
        <strain evidence="1 2">DSM 25217</strain>
    </source>
</reference>
<dbReference type="Proteomes" id="UP000271227">
    <property type="component" value="Unassembled WGS sequence"/>
</dbReference>